<dbReference type="AlphaFoldDB" id="A0A433A2L6"/>
<dbReference type="EMBL" id="RBNI01019096">
    <property type="protein sequence ID" value="RUO96929.1"/>
    <property type="molecule type" value="Genomic_DNA"/>
</dbReference>
<dbReference type="OrthoDB" id="200660at2759"/>
<feature type="compositionally biased region" description="Acidic residues" evidence="1">
    <location>
        <begin position="174"/>
        <end position="202"/>
    </location>
</feature>
<feature type="non-terminal residue" evidence="2">
    <location>
        <position position="202"/>
    </location>
</feature>
<dbReference type="Proteomes" id="UP000268093">
    <property type="component" value="Unassembled WGS sequence"/>
</dbReference>
<organism evidence="2 3">
    <name type="scientific">Jimgerdemannia flammicorona</name>
    <dbReference type="NCBI Taxonomy" id="994334"/>
    <lineage>
        <taxon>Eukaryota</taxon>
        <taxon>Fungi</taxon>
        <taxon>Fungi incertae sedis</taxon>
        <taxon>Mucoromycota</taxon>
        <taxon>Mucoromycotina</taxon>
        <taxon>Endogonomycetes</taxon>
        <taxon>Endogonales</taxon>
        <taxon>Endogonaceae</taxon>
        <taxon>Jimgerdemannia</taxon>
    </lineage>
</organism>
<sequence>MVRDATVPDASDLVYTKPMNPKQNLYIISDLASLLLRHKCKSASWPLTSYPGQVRMQPDLFKSLGSSSLQSENMKKNYLPKEFQDALEAKAGHEAKKADKVNVDIMLSLLTLSPSWAEKKTRAVSQSPTKSPAKKRKGSVTPSAAEKSAPSTATRKTQPRIAKSNSKTMRDLSSDEEDEDTPNNDGNEMDVDEEENQNEQVG</sequence>
<name>A0A433A2L6_9FUNG</name>
<protein>
    <submittedName>
        <fullName evidence="2">Uncharacterized protein</fullName>
    </submittedName>
</protein>
<evidence type="ECO:0000313" key="3">
    <source>
        <dbReference type="Proteomes" id="UP000268093"/>
    </source>
</evidence>
<accession>A0A433A2L6</accession>
<evidence type="ECO:0000256" key="1">
    <source>
        <dbReference type="SAM" id="MobiDB-lite"/>
    </source>
</evidence>
<feature type="region of interest" description="Disordered" evidence="1">
    <location>
        <begin position="118"/>
        <end position="202"/>
    </location>
</feature>
<evidence type="ECO:0000313" key="2">
    <source>
        <dbReference type="EMBL" id="RUO96929.1"/>
    </source>
</evidence>
<dbReference type="Pfam" id="PF20168">
    <property type="entry name" value="PDS5"/>
    <property type="match status" value="1"/>
</dbReference>
<comment type="caution">
    <text evidence="2">The sequence shown here is derived from an EMBL/GenBank/DDBJ whole genome shotgun (WGS) entry which is preliminary data.</text>
</comment>
<reference evidence="2 3" key="1">
    <citation type="journal article" date="2018" name="New Phytol.">
        <title>Phylogenomics of Endogonaceae and evolution of mycorrhizas within Mucoromycota.</title>
        <authorList>
            <person name="Chang Y."/>
            <person name="Desiro A."/>
            <person name="Na H."/>
            <person name="Sandor L."/>
            <person name="Lipzen A."/>
            <person name="Clum A."/>
            <person name="Barry K."/>
            <person name="Grigoriev I.V."/>
            <person name="Martin F.M."/>
            <person name="Stajich J.E."/>
            <person name="Smith M.E."/>
            <person name="Bonito G."/>
            <person name="Spatafora J.W."/>
        </authorList>
    </citation>
    <scope>NUCLEOTIDE SEQUENCE [LARGE SCALE GENOMIC DNA]</scope>
    <source>
        <strain evidence="2 3">GMNB39</strain>
    </source>
</reference>
<keyword evidence="3" id="KW-1185">Reference proteome</keyword>
<proteinExistence type="predicted"/>
<gene>
    <name evidence="2" type="ORF">BC936DRAFT_141238</name>
</gene>